<feature type="transmembrane region" description="Helical" evidence="5">
    <location>
        <begin position="1398"/>
        <end position="1422"/>
    </location>
</feature>
<keyword evidence="9" id="KW-1185">Reference proteome</keyword>
<feature type="region of interest" description="Disordered" evidence="4">
    <location>
        <begin position="529"/>
        <end position="586"/>
    </location>
</feature>
<evidence type="ECO:0000256" key="3">
    <source>
        <dbReference type="ARBA" id="ARBA00023004"/>
    </source>
</evidence>
<protein>
    <recommendedName>
        <fullName evidence="7">TmcB/TmcC TPR repeats domain-containing protein</fullName>
    </recommendedName>
</protein>
<feature type="transmembrane region" description="Helical" evidence="5">
    <location>
        <begin position="600"/>
        <end position="624"/>
    </location>
</feature>
<keyword evidence="5" id="KW-0812">Transmembrane</keyword>
<feature type="compositionally biased region" description="Acidic residues" evidence="4">
    <location>
        <begin position="970"/>
        <end position="979"/>
    </location>
</feature>
<evidence type="ECO:0000256" key="2">
    <source>
        <dbReference type="ARBA" id="ARBA00022723"/>
    </source>
</evidence>
<proteinExistence type="inferred from homology"/>
<feature type="compositionally biased region" description="Polar residues" evidence="4">
    <location>
        <begin position="994"/>
        <end position="1019"/>
    </location>
</feature>
<gene>
    <name evidence="8" type="ORF">BLNAU_5734</name>
</gene>
<dbReference type="PANTHER" id="PTHR31600:SF2">
    <property type="entry name" value="GAMETE ENRICHED GENE 10 PROTEIN-RELATED"/>
    <property type="match status" value="1"/>
</dbReference>
<feature type="compositionally biased region" description="Basic and acidic residues" evidence="4">
    <location>
        <begin position="872"/>
        <end position="884"/>
    </location>
</feature>
<feature type="compositionally biased region" description="Basic residues" evidence="4">
    <location>
        <begin position="557"/>
        <end position="578"/>
    </location>
</feature>
<comment type="similarity">
    <text evidence="1">Belongs to the hemerythrin family.</text>
</comment>
<dbReference type="InterPro" id="IPR052994">
    <property type="entry name" value="Tiny_macrocysts_regulators"/>
</dbReference>
<feature type="region of interest" description="Disordered" evidence="4">
    <location>
        <begin position="1076"/>
        <end position="1123"/>
    </location>
</feature>
<dbReference type="Pfam" id="PF25474">
    <property type="entry name" value="TPR_TmcB"/>
    <property type="match status" value="1"/>
</dbReference>
<keyword evidence="6" id="KW-0732">Signal</keyword>
<sequence length="1630" mass="183391">MCSIYLLSFTLSLVFSILSKHEKQIPKRLYSLSATVLSLLCTIFALPFVNVCVGGLHCLMQHNTNFPFILQCSSIIKPISLILGLFLAFDMSLGKSHPFATSTNFVPGTLFVSTVVLSIISPVLFSYPAVPLFLATALFLVYAILFIFYRPLFSTLGNSLYAAGLGNTVHVALPIVFMICTVLLAIGLAIGSFILSSFLSRRAYAMRPDDSVPITHRKKKLLIDQYSHSQTVSVSQPDLMPTTDRDTPPTTQCTDRSDPTSTIPFPQTHITVSEPRTSTVNPVSLITFDPANTQRFAEYLTAHSHRQSSATLATTHLVLPRALPKYTHELTLEHSIRFIQQKELANSQEAHDLLTDLLKTGNERFEGSSSFWTLTALLEMSVSNNPQRAILAFQKSKMAVPHLIERWIEFSFLRDLEYSKSKQGEATTSTLFRTGLERATKYHEISKTYMRHVWTLLSKGHFDLERLHSLLVKGTVAGERAKKEYRALLESFPTSTQVLRGYGALIRDIDRQDDVSMILLNQATLLEESSQMHTPEESASLSSNERPDGQSMEGTHHRLAHSTQHRQKGKKKARKNRRTSTLSNLVDDEAEERNGVGLDVVCILQPVVSIIFFTVSLVVCFIIFTQNVAMIDEIHQFSLVQVDSTNIVIDTKIWHSFFSDLVLTDPGLVTRCWYLNEAEINSERIHTASSKLTDATRTLYVNCIEKLKPGFDSPIHRFYFTSVGSNMQISDIWPDDLSALEMLTHIINSGHHLAEYGDVTETVSNNERFFIILNIPLIEMEIVKKTSIQFSDEIKAGSNISVLVTIMCGVLLSIYTLFPTTFVLCFHVRKNVMHRRTALFNFVNISKKTAQKLKDRLNESDKNMEEDDDTQYDTRAHVDIKQDTTDNNSKGLRSEANLDDFLSEDDRSMAVSVKSGKQELFLRSPSEFTGKAHFPEQPKLVMKALSKLQVSKIEPNSTKSQNTAIHLDQTEDADKEEVDEQPKLEPVPSRRLQRNTPNARSTSSFTPLHTTSPLSQYHSTMPITPMSMYALPPFQESTFHVPNVSDSSILSFHSPPEGMLHQQSFRHLFSASQLMSPSSSFTHSPNRPDSFNVDDWGESEVSDTTTPHKTGGEAQSPEFDNPPAQAVENLAVELDEEEEMLKDKVKAMGGLIPKRIVVLDVFFVVLVIASFGATFATSLMAQIEVSAGRNQIFFSLYRLSLLNVINFLVLQIAFPAETEPPKHYSFESTRPGWNDFSHLTQNATRLQQEAAILINHVIAIHNKCMQGAKPGDGQYLSGDELMDGVEVTRTLIPNSKMASIALQPTTCLMDTAAECENPRIYGIQGEFLGLEGLLNLYFTAAQRLALLNDPSSSITPDHPDLQLMVTGMREDVYNGVIMYTRAIQAHVHTDVSTWQQTLIVMVCVGMTGVILSLLCFLCPANMTLKRVEQVTRRIEVVDGHNDTTLRSIQWEDWLQCDIPRFDYSHSKFCETACAIVTAMDRDDWNTVKHEIVGNFVNCMMSTLSDEEMMMRVHKCPKSTVQSHCRHHSFILKRMLYALIALYQNQNNAQYLFIQAVSLWRSSHVTVHDRQMAVFLESKLAQSEAEEEIDLSECKIPPSYNAFLVSDQCSLADKKAHDKFIWLLNSRRPVV</sequence>
<evidence type="ECO:0000313" key="8">
    <source>
        <dbReference type="EMBL" id="KAK2959176.1"/>
    </source>
</evidence>
<feature type="compositionally biased region" description="Polar residues" evidence="4">
    <location>
        <begin position="1076"/>
        <end position="1089"/>
    </location>
</feature>
<feature type="transmembrane region" description="Helical" evidence="5">
    <location>
        <begin position="172"/>
        <end position="199"/>
    </location>
</feature>
<name>A0ABQ9Y622_9EUKA</name>
<feature type="transmembrane region" description="Helical" evidence="5">
    <location>
        <begin position="800"/>
        <end position="826"/>
    </location>
</feature>
<feature type="transmembrane region" description="Helical" evidence="5">
    <location>
        <begin position="68"/>
        <end position="89"/>
    </location>
</feature>
<feature type="region of interest" description="Disordered" evidence="4">
    <location>
        <begin position="856"/>
        <end position="893"/>
    </location>
</feature>
<dbReference type="SUPFAM" id="SSF47188">
    <property type="entry name" value="Hemerythrin-like"/>
    <property type="match status" value="1"/>
</dbReference>
<accession>A0ABQ9Y622</accession>
<feature type="compositionally biased region" description="Polar residues" evidence="4">
    <location>
        <begin position="529"/>
        <end position="544"/>
    </location>
</feature>
<keyword evidence="2" id="KW-0479">Metal-binding</keyword>
<feature type="transmembrane region" description="Helical" evidence="5">
    <location>
        <begin position="1192"/>
        <end position="1214"/>
    </location>
</feature>
<comment type="caution">
    <text evidence="8">The sequence shown here is derived from an EMBL/GenBank/DDBJ whole genome shotgun (WGS) entry which is preliminary data.</text>
</comment>
<feature type="chain" id="PRO_5046263883" description="TmcB/TmcC TPR repeats domain-containing protein" evidence="6">
    <location>
        <begin position="17"/>
        <end position="1630"/>
    </location>
</feature>
<feature type="signal peptide" evidence="6">
    <location>
        <begin position="1"/>
        <end position="16"/>
    </location>
</feature>
<feature type="domain" description="TmcB/TmcC TPR repeats" evidence="7">
    <location>
        <begin position="432"/>
        <end position="530"/>
    </location>
</feature>
<feature type="transmembrane region" description="Helical" evidence="5">
    <location>
        <begin position="132"/>
        <end position="152"/>
    </location>
</feature>
<keyword evidence="3" id="KW-0408">Iron</keyword>
<keyword evidence="5" id="KW-0472">Membrane</keyword>
<feature type="compositionally biased region" description="Low complexity" evidence="4">
    <location>
        <begin position="237"/>
        <end position="254"/>
    </location>
</feature>
<dbReference type="InterPro" id="IPR035938">
    <property type="entry name" value="Hemerythrin-like_sf"/>
</dbReference>
<feature type="region of interest" description="Disordered" evidence="4">
    <location>
        <begin position="228"/>
        <end position="267"/>
    </location>
</feature>
<dbReference type="InterPro" id="IPR057352">
    <property type="entry name" value="TPR_TmcB/C"/>
</dbReference>
<dbReference type="Gene3D" id="1.20.120.50">
    <property type="entry name" value="Hemerythrin-like"/>
    <property type="match status" value="1"/>
</dbReference>
<feature type="region of interest" description="Disordered" evidence="4">
    <location>
        <begin position="970"/>
        <end position="1019"/>
    </location>
</feature>
<reference evidence="8 9" key="1">
    <citation type="journal article" date="2022" name="bioRxiv">
        <title>Genomics of Preaxostyla Flagellates Illuminates Evolutionary Transitions and the Path Towards Mitochondrial Loss.</title>
        <authorList>
            <person name="Novak L.V.F."/>
            <person name="Treitli S.C."/>
            <person name="Pyrih J."/>
            <person name="Halakuc P."/>
            <person name="Pipaliya S.V."/>
            <person name="Vacek V."/>
            <person name="Brzon O."/>
            <person name="Soukal P."/>
            <person name="Eme L."/>
            <person name="Dacks J.B."/>
            <person name="Karnkowska A."/>
            <person name="Elias M."/>
            <person name="Hampl V."/>
        </authorList>
    </citation>
    <scope>NUCLEOTIDE SEQUENCE [LARGE SCALE GENOMIC DNA]</scope>
    <source>
        <strain evidence="8">NAU3</strain>
        <tissue evidence="8">Gut</tissue>
    </source>
</reference>
<evidence type="ECO:0000313" key="9">
    <source>
        <dbReference type="Proteomes" id="UP001281761"/>
    </source>
</evidence>
<evidence type="ECO:0000256" key="4">
    <source>
        <dbReference type="SAM" id="MobiDB-lite"/>
    </source>
</evidence>
<evidence type="ECO:0000256" key="6">
    <source>
        <dbReference type="SAM" id="SignalP"/>
    </source>
</evidence>
<dbReference type="PANTHER" id="PTHR31600">
    <property type="entry name" value="TINY MACROCYSTS PROTEIN B-RELATED"/>
    <property type="match status" value="1"/>
</dbReference>
<evidence type="ECO:0000256" key="1">
    <source>
        <dbReference type="ARBA" id="ARBA00010587"/>
    </source>
</evidence>
<feature type="transmembrane region" description="Helical" evidence="5">
    <location>
        <begin position="29"/>
        <end position="56"/>
    </location>
</feature>
<keyword evidence="5" id="KW-1133">Transmembrane helix</keyword>
<dbReference type="EMBL" id="JARBJD010000031">
    <property type="protein sequence ID" value="KAK2959176.1"/>
    <property type="molecule type" value="Genomic_DNA"/>
</dbReference>
<feature type="transmembrane region" description="Helical" evidence="5">
    <location>
        <begin position="105"/>
        <end position="125"/>
    </location>
</feature>
<organism evidence="8 9">
    <name type="scientific">Blattamonas nauphoetae</name>
    <dbReference type="NCBI Taxonomy" id="2049346"/>
    <lineage>
        <taxon>Eukaryota</taxon>
        <taxon>Metamonada</taxon>
        <taxon>Preaxostyla</taxon>
        <taxon>Oxymonadida</taxon>
        <taxon>Blattamonas</taxon>
    </lineage>
</organism>
<evidence type="ECO:0000259" key="7">
    <source>
        <dbReference type="Pfam" id="PF25474"/>
    </source>
</evidence>
<evidence type="ECO:0000256" key="5">
    <source>
        <dbReference type="SAM" id="Phobius"/>
    </source>
</evidence>
<feature type="transmembrane region" description="Helical" evidence="5">
    <location>
        <begin position="1156"/>
        <end position="1180"/>
    </location>
</feature>
<dbReference type="Proteomes" id="UP001281761">
    <property type="component" value="Unassembled WGS sequence"/>
</dbReference>